<keyword evidence="2" id="KW-1185">Reference proteome</keyword>
<protein>
    <submittedName>
        <fullName evidence="1">Uncharacterized protein</fullName>
    </submittedName>
</protein>
<name>A0ABT3G9F3_9BACT</name>
<evidence type="ECO:0000313" key="1">
    <source>
        <dbReference type="EMBL" id="MCW1915830.1"/>
    </source>
</evidence>
<comment type="caution">
    <text evidence="1">The sequence shown here is derived from an EMBL/GenBank/DDBJ whole genome shotgun (WGS) entry which is preliminary data.</text>
</comment>
<organism evidence="1 2">
    <name type="scientific">Luteolibacter rhizosphaerae</name>
    <dbReference type="NCBI Taxonomy" id="2989719"/>
    <lineage>
        <taxon>Bacteria</taxon>
        <taxon>Pseudomonadati</taxon>
        <taxon>Verrucomicrobiota</taxon>
        <taxon>Verrucomicrobiia</taxon>
        <taxon>Verrucomicrobiales</taxon>
        <taxon>Verrucomicrobiaceae</taxon>
        <taxon>Luteolibacter</taxon>
    </lineage>
</organism>
<dbReference type="Proteomes" id="UP001165653">
    <property type="component" value="Unassembled WGS sequence"/>
</dbReference>
<gene>
    <name evidence="1" type="ORF">OJ996_19745</name>
</gene>
<reference evidence="1" key="1">
    <citation type="submission" date="2022-10" db="EMBL/GenBank/DDBJ databases">
        <title>Luteolibacter sp. GHJ8, whole genome shotgun sequencing project.</title>
        <authorList>
            <person name="Zhao G."/>
            <person name="Shen L."/>
        </authorList>
    </citation>
    <scope>NUCLEOTIDE SEQUENCE</scope>
    <source>
        <strain evidence="1">GHJ8</strain>
    </source>
</reference>
<dbReference type="RefSeq" id="WP_264515390.1">
    <property type="nucleotide sequence ID" value="NZ_JAPDDR010000011.1"/>
</dbReference>
<accession>A0ABT3G9F3</accession>
<sequence>WFVFSGPLAPPVRVRAGSSEEPRVEVPCAEKYPSFPPVKRQAKKILRVVEMLMRQLAISEDDS</sequence>
<dbReference type="EMBL" id="JAPDDR010000011">
    <property type="protein sequence ID" value="MCW1915830.1"/>
    <property type="molecule type" value="Genomic_DNA"/>
</dbReference>
<proteinExistence type="predicted"/>
<feature type="non-terminal residue" evidence="1">
    <location>
        <position position="1"/>
    </location>
</feature>
<evidence type="ECO:0000313" key="2">
    <source>
        <dbReference type="Proteomes" id="UP001165653"/>
    </source>
</evidence>